<organism evidence="2">
    <name type="scientific">marine metagenome</name>
    <dbReference type="NCBI Taxonomy" id="408172"/>
    <lineage>
        <taxon>unclassified sequences</taxon>
        <taxon>metagenomes</taxon>
        <taxon>ecological metagenomes</taxon>
    </lineage>
</organism>
<name>A0A382R2T2_9ZZZZ</name>
<gene>
    <name evidence="2" type="ORF">METZ01_LOCUS344381</name>
</gene>
<protein>
    <recommendedName>
        <fullName evidence="3">Intradiol ring-cleavage dioxygenases domain-containing protein</fullName>
    </recommendedName>
</protein>
<feature type="non-terminal residue" evidence="2">
    <location>
        <position position="234"/>
    </location>
</feature>
<reference evidence="2" key="1">
    <citation type="submission" date="2018-05" db="EMBL/GenBank/DDBJ databases">
        <authorList>
            <person name="Lanie J.A."/>
            <person name="Ng W.-L."/>
            <person name="Kazmierczak K.M."/>
            <person name="Andrzejewski T.M."/>
            <person name="Davidsen T.M."/>
            <person name="Wayne K.J."/>
            <person name="Tettelin H."/>
            <person name="Glass J.I."/>
            <person name="Rusch D."/>
            <person name="Podicherti R."/>
            <person name="Tsui H.-C.T."/>
            <person name="Winkler M.E."/>
        </authorList>
    </citation>
    <scope>NUCLEOTIDE SEQUENCE</scope>
</reference>
<dbReference type="Gene3D" id="2.60.130.10">
    <property type="entry name" value="Aromatic compound dioxygenase"/>
    <property type="match status" value="1"/>
</dbReference>
<dbReference type="GO" id="GO:0016702">
    <property type="term" value="F:oxidoreductase activity, acting on single donors with incorporation of molecular oxygen, incorporation of two atoms of oxygen"/>
    <property type="evidence" value="ECO:0007669"/>
    <property type="project" value="InterPro"/>
</dbReference>
<evidence type="ECO:0000256" key="1">
    <source>
        <dbReference type="SAM" id="MobiDB-lite"/>
    </source>
</evidence>
<accession>A0A382R2T2</accession>
<dbReference type="PANTHER" id="PTHR33711:SF10">
    <property type="entry name" value="INTRADIOL RING-CLEAVAGE DIOXYGENASES DOMAIN-CONTAINING PROTEIN"/>
    <property type="match status" value="1"/>
</dbReference>
<evidence type="ECO:0008006" key="3">
    <source>
        <dbReference type="Google" id="ProtNLM"/>
    </source>
</evidence>
<dbReference type="InterPro" id="IPR050770">
    <property type="entry name" value="Intradiol_RC_Dioxygenase"/>
</dbReference>
<feature type="non-terminal residue" evidence="2">
    <location>
        <position position="1"/>
    </location>
</feature>
<evidence type="ECO:0000313" key="2">
    <source>
        <dbReference type="EMBL" id="SVC91527.1"/>
    </source>
</evidence>
<dbReference type="SUPFAM" id="SSF49482">
    <property type="entry name" value="Aromatic compound dioxygenase"/>
    <property type="match status" value="1"/>
</dbReference>
<sequence>VSSAAMGAEYSHHLRLAKTGYQEYIVIPFPEPYPQRLFSAQSPHSHPVRNSNKCREQKGAWSLRSQYSNLTNRHNGWLFSTVNIQSTMNSQTNRRNFLTLSGLAAAGSAFNLNAEALPTPATEDTHGYVNFLQANGNAIMPEGKWKPTHPDILGPFWASGAPFRGKVTPPLEPGELLVIRGQAWSHKTKKPLANTVLDVWQADIKGRYDFQDSPTTDARPLVGGKQPKKTDFKN</sequence>
<feature type="region of interest" description="Disordered" evidence="1">
    <location>
        <begin position="209"/>
        <end position="234"/>
    </location>
</feature>
<dbReference type="AlphaFoldDB" id="A0A382R2T2"/>
<dbReference type="PANTHER" id="PTHR33711">
    <property type="entry name" value="DIOXYGENASE, PUTATIVE (AFU_ORTHOLOGUE AFUA_2G02910)-RELATED"/>
    <property type="match status" value="1"/>
</dbReference>
<dbReference type="InterPro" id="IPR015889">
    <property type="entry name" value="Intradiol_dOase_core"/>
</dbReference>
<dbReference type="EMBL" id="UINC01118420">
    <property type="protein sequence ID" value="SVC91527.1"/>
    <property type="molecule type" value="Genomic_DNA"/>
</dbReference>
<dbReference type="GO" id="GO:0005506">
    <property type="term" value="F:iron ion binding"/>
    <property type="evidence" value="ECO:0007669"/>
    <property type="project" value="InterPro"/>
</dbReference>
<proteinExistence type="predicted"/>